<comment type="cofactor">
    <cofactor evidence="9">
        <name>Zn(2+)</name>
        <dbReference type="ChEBI" id="CHEBI:29105"/>
    </cofactor>
    <text evidence="9">Binds 1 zinc ion per subunit.</text>
</comment>
<evidence type="ECO:0000256" key="2">
    <source>
        <dbReference type="ARBA" id="ARBA00022723"/>
    </source>
</evidence>
<dbReference type="Pfam" id="PF14559">
    <property type="entry name" value="TPR_19"/>
    <property type="match status" value="1"/>
</dbReference>
<dbReference type="Gene3D" id="1.25.40.10">
    <property type="entry name" value="Tetratricopeptide repeat domain"/>
    <property type="match status" value="1"/>
</dbReference>
<evidence type="ECO:0000256" key="7">
    <source>
        <dbReference type="ARBA" id="ARBA00023049"/>
    </source>
</evidence>
<accession>A0A0U5AZ72</accession>
<dbReference type="GO" id="GO:0016020">
    <property type="term" value="C:membrane"/>
    <property type="evidence" value="ECO:0007669"/>
    <property type="project" value="TreeGrafter"/>
</dbReference>
<dbReference type="InterPro" id="IPR011990">
    <property type="entry name" value="TPR-like_helical_dom_sf"/>
</dbReference>
<dbReference type="Pfam" id="PF07719">
    <property type="entry name" value="TPR_2"/>
    <property type="match status" value="1"/>
</dbReference>
<protein>
    <submittedName>
        <fullName evidence="11">Peptidase M48</fullName>
    </submittedName>
</protein>
<evidence type="ECO:0000256" key="3">
    <source>
        <dbReference type="ARBA" id="ARBA00022737"/>
    </source>
</evidence>
<evidence type="ECO:0000313" key="11">
    <source>
        <dbReference type="EMBL" id="BAU23998.1"/>
    </source>
</evidence>
<dbReference type="InterPro" id="IPR001915">
    <property type="entry name" value="Peptidase_M48"/>
</dbReference>
<dbReference type="InterPro" id="IPR013105">
    <property type="entry name" value="TPR_2"/>
</dbReference>
<keyword evidence="5 8" id="KW-0802">TPR repeat</keyword>
<dbReference type="InterPro" id="IPR051156">
    <property type="entry name" value="Mito/Outer_Membr_Metalloprot"/>
</dbReference>
<reference evidence="12" key="2">
    <citation type="journal article" date="2016" name="Int. J. Syst. Evol. Microbiol.">
        <title>Caldimicrobium thiodismutans sp. nov., a sulfur-disproportionating bacterium isolated from a hot spring.</title>
        <authorList>
            <person name="Kojima H."/>
            <person name="Umezawa K."/>
            <person name="Fukui M."/>
        </authorList>
    </citation>
    <scope>NUCLEOTIDE SEQUENCE [LARGE SCALE GENOMIC DNA]</scope>
    <source>
        <strain evidence="12">TF1</strain>
    </source>
</reference>
<dbReference type="PANTHER" id="PTHR22726">
    <property type="entry name" value="METALLOENDOPEPTIDASE OMA1"/>
    <property type="match status" value="1"/>
</dbReference>
<dbReference type="KEGG" id="cthi:THC_1638"/>
<dbReference type="SUPFAM" id="SSF48452">
    <property type="entry name" value="TPR-like"/>
    <property type="match status" value="1"/>
</dbReference>
<dbReference type="Gene3D" id="3.30.2010.10">
    <property type="entry name" value="Metalloproteases ('zincins'), catalytic domain"/>
    <property type="match status" value="1"/>
</dbReference>
<evidence type="ECO:0000313" key="12">
    <source>
        <dbReference type="Proteomes" id="UP000068196"/>
    </source>
</evidence>
<keyword evidence="2" id="KW-0479">Metal-binding</keyword>
<dbReference type="Pfam" id="PF01435">
    <property type="entry name" value="Peptidase_M48"/>
    <property type="match status" value="1"/>
</dbReference>
<feature type="domain" description="Peptidase M48" evidence="10">
    <location>
        <begin position="63"/>
        <end position="242"/>
    </location>
</feature>
<organism evidence="11 12">
    <name type="scientific">Caldimicrobium thiodismutans</name>
    <dbReference type="NCBI Taxonomy" id="1653476"/>
    <lineage>
        <taxon>Bacteria</taxon>
        <taxon>Pseudomonadati</taxon>
        <taxon>Thermodesulfobacteriota</taxon>
        <taxon>Thermodesulfobacteria</taxon>
        <taxon>Thermodesulfobacteriales</taxon>
        <taxon>Thermodesulfobacteriaceae</taxon>
        <taxon>Caldimicrobium</taxon>
    </lineage>
</organism>
<name>A0A0U5AZ72_9BACT</name>
<feature type="repeat" description="TPR" evidence="8">
    <location>
        <begin position="375"/>
        <end position="408"/>
    </location>
</feature>
<evidence type="ECO:0000256" key="5">
    <source>
        <dbReference type="ARBA" id="ARBA00022803"/>
    </source>
</evidence>
<dbReference type="InterPro" id="IPR019734">
    <property type="entry name" value="TPR_rpt"/>
</dbReference>
<sequence>MKTSGKFILFFFFIFIFVFFSYNSSQSFLGFFKILPEDKEIELGNLYLPASLDEFEGSYPEEKVQEYIQTIGKKLARNSTRKVPYQFHLVNSGVVNAFALPGGPVVITRGIFLTLEDEDELAGILAHEIGHIERRHHARFVEKQLALNVLLQIGSLFLPQNLSGELLFQLGRVSAELLSLKFSRDQEREADEEGFILLLKTGYSPEGMLKVFERFKKMEKKRPPEWISTHPLPETRIKDWQERMETFKPSGAFIKGSSRFVEIKNMLLSTQSSFEECQKGKKAFGEKDFSTAEKYFLKALELYPKNVPALLYLAKLNLREKNYSSARDYAFQALKFNPELFSAHYLCGLSEFALNNYERSVAYFEKAKKIIPFEGSSYYYAGRNYEKLGNLQKAKSNYQKALEIGPKNAPWYEDCNRRYQRLR</sequence>
<keyword evidence="12" id="KW-1185">Reference proteome</keyword>
<proteinExistence type="inferred from homology"/>
<dbReference type="EMBL" id="AP014945">
    <property type="protein sequence ID" value="BAU23998.1"/>
    <property type="molecule type" value="Genomic_DNA"/>
</dbReference>
<evidence type="ECO:0000256" key="4">
    <source>
        <dbReference type="ARBA" id="ARBA00022801"/>
    </source>
</evidence>
<comment type="similarity">
    <text evidence="9">Belongs to the peptidase M48 family.</text>
</comment>
<keyword evidence="6 9" id="KW-0862">Zinc</keyword>
<keyword evidence="1 9" id="KW-0645">Protease</keyword>
<dbReference type="STRING" id="1653476.THC_1638"/>
<dbReference type="GO" id="GO:0046872">
    <property type="term" value="F:metal ion binding"/>
    <property type="evidence" value="ECO:0007669"/>
    <property type="project" value="UniProtKB-KW"/>
</dbReference>
<dbReference type="GO" id="GO:0004222">
    <property type="term" value="F:metalloendopeptidase activity"/>
    <property type="evidence" value="ECO:0007669"/>
    <property type="project" value="InterPro"/>
</dbReference>
<gene>
    <name evidence="11" type="ORF">THC_1638</name>
</gene>
<dbReference type="Proteomes" id="UP000068196">
    <property type="component" value="Chromosome"/>
</dbReference>
<dbReference type="SMART" id="SM00028">
    <property type="entry name" value="TPR"/>
    <property type="match status" value="4"/>
</dbReference>
<reference evidence="11 12" key="1">
    <citation type="journal article" date="2016" name="Int. J. Syst. Evol. Microbiol.">
        <title>Caldimicrobium thiodismutans sp. nov., a sulfur-disproportionating bacterium isolated from a hot spring, and emended description of the genus Caldimicrobium.</title>
        <authorList>
            <person name="Kojima H."/>
            <person name="Umezawa K."/>
            <person name="Fukui M."/>
        </authorList>
    </citation>
    <scope>NUCLEOTIDE SEQUENCE [LARGE SCALE GENOMIC DNA]</scope>
    <source>
        <strain evidence="11 12">TF1</strain>
    </source>
</reference>
<dbReference type="PROSITE" id="PS50293">
    <property type="entry name" value="TPR_REGION"/>
    <property type="match status" value="1"/>
</dbReference>
<keyword evidence="3" id="KW-0677">Repeat</keyword>
<dbReference type="PROSITE" id="PS50005">
    <property type="entry name" value="TPR"/>
    <property type="match status" value="1"/>
</dbReference>
<dbReference type="GO" id="GO:0051603">
    <property type="term" value="P:proteolysis involved in protein catabolic process"/>
    <property type="evidence" value="ECO:0007669"/>
    <property type="project" value="TreeGrafter"/>
</dbReference>
<keyword evidence="7 9" id="KW-0482">Metalloprotease</keyword>
<keyword evidence="4 9" id="KW-0378">Hydrolase</keyword>
<evidence type="ECO:0000256" key="8">
    <source>
        <dbReference type="PROSITE-ProRule" id="PRU00339"/>
    </source>
</evidence>
<dbReference type="RefSeq" id="WP_068515958.1">
    <property type="nucleotide sequence ID" value="NZ_AP014945.1"/>
</dbReference>
<dbReference type="PATRIC" id="fig|1653476.3.peg.1705"/>
<dbReference type="CDD" id="cd07333">
    <property type="entry name" value="M48C_bepA_like"/>
    <property type="match status" value="1"/>
</dbReference>
<dbReference type="AlphaFoldDB" id="A0A0U5AZ72"/>
<dbReference type="Pfam" id="PF13181">
    <property type="entry name" value="TPR_8"/>
    <property type="match status" value="1"/>
</dbReference>
<dbReference type="PANTHER" id="PTHR22726:SF1">
    <property type="entry name" value="METALLOENDOPEPTIDASE OMA1, MITOCHONDRIAL"/>
    <property type="match status" value="1"/>
</dbReference>
<evidence type="ECO:0000259" key="10">
    <source>
        <dbReference type="Pfam" id="PF01435"/>
    </source>
</evidence>
<evidence type="ECO:0000256" key="1">
    <source>
        <dbReference type="ARBA" id="ARBA00022670"/>
    </source>
</evidence>
<evidence type="ECO:0000256" key="9">
    <source>
        <dbReference type="RuleBase" id="RU003983"/>
    </source>
</evidence>
<evidence type="ECO:0000256" key="6">
    <source>
        <dbReference type="ARBA" id="ARBA00022833"/>
    </source>
</evidence>
<dbReference type="OrthoDB" id="9810445at2"/>